<feature type="domain" description="DNA primase/polymerase bifunctional N-terminal" evidence="2">
    <location>
        <begin position="18"/>
        <end position="171"/>
    </location>
</feature>
<evidence type="ECO:0000313" key="3">
    <source>
        <dbReference type="EMBL" id="QDU39692.1"/>
    </source>
</evidence>
<name>A0A517ZB19_9PLAN</name>
<evidence type="ECO:0000259" key="2">
    <source>
        <dbReference type="SMART" id="SM00943"/>
    </source>
</evidence>
<dbReference type="EMBL" id="CP036275">
    <property type="protein sequence ID" value="QDU39692.1"/>
    <property type="molecule type" value="Genomic_DNA"/>
</dbReference>
<dbReference type="AlphaFoldDB" id="A0A517ZB19"/>
<dbReference type="Gene3D" id="3.30.720.160">
    <property type="entry name" value="Bifunctional DNA primase/polymerase, N-terminal"/>
    <property type="match status" value="1"/>
</dbReference>
<proteinExistence type="predicted"/>
<dbReference type="OrthoDB" id="247920at2"/>
<dbReference type="InterPro" id="IPR015330">
    <property type="entry name" value="DNA_primase/pol_bifunc_N"/>
</dbReference>
<dbReference type="SUPFAM" id="SSF56747">
    <property type="entry name" value="Prim-pol domain"/>
    <property type="match status" value="1"/>
</dbReference>
<reference evidence="3 4" key="1">
    <citation type="submission" date="2019-02" db="EMBL/GenBank/DDBJ databases">
        <title>Deep-cultivation of Planctomycetes and their phenomic and genomic characterization uncovers novel biology.</title>
        <authorList>
            <person name="Wiegand S."/>
            <person name="Jogler M."/>
            <person name="Boedeker C."/>
            <person name="Pinto D."/>
            <person name="Vollmers J."/>
            <person name="Rivas-Marin E."/>
            <person name="Kohn T."/>
            <person name="Peeters S.H."/>
            <person name="Heuer A."/>
            <person name="Rast P."/>
            <person name="Oberbeckmann S."/>
            <person name="Bunk B."/>
            <person name="Jeske O."/>
            <person name="Meyerdierks A."/>
            <person name="Storesund J.E."/>
            <person name="Kallscheuer N."/>
            <person name="Luecker S."/>
            <person name="Lage O.M."/>
            <person name="Pohl T."/>
            <person name="Merkel B.J."/>
            <person name="Hornburger P."/>
            <person name="Mueller R.-W."/>
            <person name="Bruemmer F."/>
            <person name="Labrenz M."/>
            <person name="Spormann A.M."/>
            <person name="Op den Camp H."/>
            <person name="Overmann J."/>
            <person name="Amann R."/>
            <person name="Jetten M.S.M."/>
            <person name="Mascher T."/>
            <person name="Medema M.H."/>
            <person name="Devos D.P."/>
            <person name="Kaster A.-K."/>
            <person name="Ovreas L."/>
            <person name="Rohde M."/>
            <person name="Galperin M.Y."/>
            <person name="Jogler C."/>
        </authorList>
    </citation>
    <scope>NUCLEOTIDE SEQUENCE [LARGE SCALE GENOMIC DNA]</scope>
    <source>
        <strain evidence="3 4">Mal4</strain>
    </source>
</reference>
<keyword evidence="4" id="KW-1185">Reference proteome</keyword>
<dbReference type="KEGG" id="mri:Mal4_40380"/>
<sequence length="765" mass="84709">MSHVRKVEVVAPSVLDAARDYVRRGWRVVPIPFKQKRPVIKEWKQLCLTEDDLPEYFDQPANVGIILGEPSHWLVDVDLDCPEAIELARQYLPFTPARSGRPGALNSHWWYYASGTGTKKHTDPVDNTMIVELRATGLQTVVGPSVHPDGSQYEILTGEPAIVPAPMLTACVAALAKAVSELRHGSLPEKPTARSLPSTTTGTAHRRECAPHDIERRALAYLDRLPPAISGQGGHAATYAAATVLVHGFELDPEQALGILLDHYNPRCDPPWSGKELRHKVEDAAKKSHNQPRGWLLHHERDQPIDPGVDISTLVGKAIDTVTPASRAPTISDTGSPRICDPGPLPDELLDIPGFVGDVMRFTLDTAPYPNRPLAFVGAIALLGTLTGRKVREPGNIRTNVQILALASSGVGKDWPRKVNASVLLHAEESRKIAGKSASGEGIEDRLIGHPVILKQDDEIDTLFENMRDNKEARYRNQFGMLLELYGEAGGWRAIRDRAGEKPGLIYQPHLVLFGTTTPGEFYGSLSGKMLNKGLLARLITVEAGERGKRKRPDWRDPPESIVSAAKEWSKFRPPGWGNVSDESCGQAVPLVAPFTDESQTALEAFADRCDDAYREAAKSANEPVMAIWARAVEKATQLALIYACSVHGTSPIIERPAVAWASAFIEHTVRRTIFMLGQRFHESEFEQKCQLVLETLTAWQQEHGDEWMPSRDIARKHRWPQKEHDAIRETLLVQERIETAYLKPEGAGRPKFVCRILSEKTADR</sequence>
<feature type="region of interest" description="Disordered" evidence="1">
    <location>
        <begin position="186"/>
        <end position="208"/>
    </location>
</feature>
<evidence type="ECO:0000313" key="4">
    <source>
        <dbReference type="Proteomes" id="UP000320496"/>
    </source>
</evidence>
<accession>A0A517ZB19</accession>
<gene>
    <name evidence="3" type="ORF">Mal4_40380</name>
</gene>
<dbReference type="InterPro" id="IPR025048">
    <property type="entry name" value="DUF3987"/>
</dbReference>
<dbReference type="Pfam" id="PF13148">
    <property type="entry name" value="DUF3987"/>
    <property type="match status" value="1"/>
</dbReference>
<protein>
    <recommendedName>
        <fullName evidence="2">DNA primase/polymerase bifunctional N-terminal domain-containing protein</fullName>
    </recommendedName>
</protein>
<dbReference type="Pfam" id="PF09250">
    <property type="entry name" value="Prim-Pol"/>
    <property type="match status" value="1"/>
</dbReference>
<dbReference type="SMART" id="SM00943">
    <property type="entry name" value="Prim-Pol"/>
    <property type="match status" value="1"/>
</dbReference>
<dbReference type="Proteomes" id="UP000320496">
    <property type="component" value="Chromosome"/>
</dbReference>
<dbReference type="RefSeq" id="WP_145370849.1">
    <property type="nucleotide sequence ID" value="NZ_CP036275.1"/>
</dbReference>
<organism evidence="3 4">
    <name type="scientific">Maioricimonas rarisocia</name>
    <dbReference type="NCBI Taxonomy" id="2528026"/>
    <lineage>
        <taxon>Bacteria</taxon>
        <taxon>Pseudomonadati</taxon>
        <taxon>Planctomycetota</taxon>
        <taxon>Planctomycetia</taxon>
        <taxon>Planctomycetales</taxon>
        <taxon>Planctomycetaceae</taxon>
        <taxon>Maioricimonas</taxon>
    </lineage>
</organism>
<evidence type="ECO:0000256" key="1">
    <source>
        <dbReference type="SAM" id="MobiDB-lite"/>
    </source>
</evidence>